<dbReference type="Gene3D" id="1.10.287.110">
    <property type="entry name" value="DnaJ domain"/>
    <property type="match status" value="1"/>
</dbReference>
<reference evidence="2" key="1">
    <citation type="journal article" date="2020" name="Stud. Mycol.">
        <title>101 Dothideomycetes genomes: a test case for predicting lifestyles and emergence of pathogens.</title>
        <authorList>
            <person name="Haridas S."/>
            <person name="Albert R."/>
            <person name="Binder M."/>
            <person name="Bloem J."/>
            <person name="Labutti K."/>
            <person name="Salamov A."/>
            <person name="Andreopoulos B."/>
            <person name="Baker S."/>
            <person name="Barry K."/>
            <person name="Bills G."/>
            <person name="Bluhm B."/>
            <person name="Cannon C."/>
            <person name="Castanera R."/>
            <person name="Culley D."/>
            <person name="Daum C."/>
            <person name="Ezra D."/>
            <person name="Gonzalez J."/>
            <person name="Henrissat B."/>
            <person name="Kuo A."/>
            <person name="Liang C."/>
            <person name="Lipzen A."/>
            <person name="Lutzoni F."/>
            <person name="Magnuson J."/>
            <person name="Mondo S."/>
            <person name="Nolan M."/>
            <person name="Ohm R."/>
            <person name="Pangilinan J."/>
            <person name="Park H.-J."/>
            <person name="Ramirez L."/>
            <person name="Alfaro M."/>
            <person name="Sun H."/>
            <person name="Tritt A."/>
            <person name="Yoshinaga Y."/>
            <person name="Zwiers L.-H."/>
            <person name="Turgeon B."/>
            <person name="Goodwin S."/>
            <person name="Spatafora J."/>
            <person name="Crous P."/>
            <person name="Grigoriev I."/>
        </authorList>
    </citation>
    <scope>NUCLEOTIDE SEQUENCE</scope>
    <source>
        <strain evidence="2">CBS 109.77</strain>
    </source>
</reference>
<protein>
    <recommendedName>
        <fullName evidence="1">J domain-containing protein</fullName>
    </recommendedName>
</protein>
<evidence type="ECO:0000313" key="2">
    <source>
        <dbReference type="EMBL" id="KAF2792778.1"/>
    </source>
</evidence>
<proteinExistence type="predicted"/>
<keyword evidence="3" id="KW-1185">Reference proteome</keyword>
<dbReference type="PROSITE" id="PS50076">
    <property type="entry name" value="DNAJ_2"/>
    <property type="match status" value="1"/>
</dbReference>
<feature type="non-terminal residue" evidence="2">
    <location>
        <position position="1"/>
    </location>
</feature>
<evidence type="ECO:0000313" key="3">
    <source>
        <dbReference type="Proteomes" id="UP000799757"/>
    </source>
</evidence>
<feature type="domain" description="J" evidence="1">
    <location>
        <begin position="31"/>
        <end position="90"/>
    </location>
</feature>
<dbReference type="EMBL" id="MU001955">
    <property type="protein sequence ID" value="KAF2792778.1"/>
    <property type="molecule type" value="Genomic_DNA"/>
</dbReference>
<organism evidence="2 3">
    <name type="scientific">Melanomma pulvis-pyrius CBS 109.77</name>
    <dbReference type="NCBI Taxonomy" id="1314802"/>
    <lineage>
        <taxon>Eukaryota</taxon>
        <taxon>Fungi</taxon>
        <taxon>Dikarya</taxon>
        <taxon>Ascomycota</taxon>
        <taxon>Pezizomycotina</taxon>
        <taxon>Dothideomycetes</taxon>
        <taxon>Pleosporomycetidae</taxon>
        <taxon>Pleosporales</taxon>
        <taxon>Melanommataceae</taxon>
        <taxon>Melanomma</taxon>
    </lineage>
</organism>
<dbReference type="Proteomes" id="UP000799757">
    <property type="component" value="Unassembled WGS sequence"/>
</dbReference>
<dbReference type="AlphaFoldDB" id="A0A6A6X8W6"/>
<dbReference type="SUPFAM" id="SSF46565">
    <property type="entry name" value="Chaperone J-domain"/>
    <property type="match status" value="1"/>
</dbReference>
<name>A0A6A6X8W6_9PLEO</name>
<dbReference type="InterPro" id="IPR036869">
    <property type="entry name" value="J_dom_sf"/>
</dbReference>
<dbReference type="Pfam" id="PF00226">
    <property type="entry name" value="DnaJ"/>
    <property type="match status" value="1"/>
</dbReference>
<gene>
    <name evidence="2" type="ORF">K505DRAFT_191660</name>
</gene>
<dbReference type="OrthoDB" id="10250354at2759"/>
<feature type="non-terminal residue" evidence="2">
    <location>
        <position position="185"/>
    </location>
</feature>
<evidence type="ECO:0000259" key="1">
    <source>
        <dbReference type="PROSITE" id="PS50076"/>
    </source>
</evidence>
<dbReference type="InterPro" id="IPR001623">
    <property type="entry name" value="DnaJ_domain"/>
</dbReference>
<accession>A0A6A6X8W6</accession>
<sequence length="185" mass="20777">PAGVYLSQASAILSCSSSPKRSHASDVEFVDHYAVMELDNWATSEEIKAVYRRLRGEYFGSNNVIKYRALQAAFDVLADRDARWAYDKIWRARKGLPIPPPLKSQDSVQKARDRVNVSVAEPPAPALVEVEMEVEVKEAEAETEAVTVVYGPLIGTRPYHSYIPLLEVYDGRDVHPKLKCGRPKY</sequence>